<keyword evidence="1" id="KW-0812">Transmembrane</keyword>
<proteinExistence type="predicted"/>
<feature type="transmembrane region" description="Helical" evidence="1">
    <location>
        <begin position="97"/>
        <end position="121"/>
    </location>
</feature>
<dbReference type="InterPro" id="IPR011992">
    <property type="entry name" value="EF-hand-dom_pair"/>
</dbReference>
<evidence type="ECO:0000313" key="2">
    <source>
        <dbReference type="EMBL" id="VEL29021.1"/>
    </source>
</evidence>
<dbReference type="PANTHER" id="PTHR46726">
    <property type="entry name" value="TWO PORE CHANNEL 3"/>
    <property type="match status" value="1"/>
</dbReference>
<sequence>MLLTFPENKRLREAFYNLCRTALDVIPVFGLFAASILFFGVITLKFVTGKKLVYSNGALYFNDYFDIIWDLYVLTTTANSPDVIIPAYENDRRSMCIYILVCVISNWLFMGIITATVYNAYKTHLGNYVTNTAVRRKKLLNEAFTHVATGNESGIYVIPLSDFIRLMSAAFPGHDISTNVMLFHVLDKDKSGALDEPQFSRLSEYMQLHFEKIRMSRKNFIKLLPACYKIVMSPPFQMIRR</sequence>
<dbReference type="SUPFAM" id="SSF47473">
    <property type="entry name" value="EF-hand"/>
    <property type="match status" value="1"/>
</dbReference>
<feature type="transmembrane region" description="Helical" evidence="1">
    <location>
        <begin position="21"/>
        <end position="47"/>
    </location>
</feature>
<reference evidence="2" key="1">
    <citation type="submission" date="2018-11" db="EMBL/GenBank/DDBJ databases">
        <authorList>
            <consortium name="Pathogen Informatics"/>
        </authorList>
    </citation>
    <scope>NUCLEOTIDE SEQUENCE</scope>
</reference>
<keyword evidence="1" id="KW-1133">Transmembrane helix</keyword>
<dbReference type="Proteomes" id="UP000784294">
    <property type="component" value="Unassembled WGS sequence"/>
</dbReference>
<accession>A0A448X607</accession>
<evidence type="ECO:0000256" key="1">
    <source>
        <dbReference type="SAM" id="Phobius"/>
    </source>
</evidence>
<keyword evidence="3" id="KW-1185">Reference proteome</keyword>
<dbReference type="AlphaFoldDB" id="A0A448X607"/>
<dbReference type="OrthoDB" id="10068803at2759"/>
<dbReference type="EMBL" id="CAAALY010099667">
    <property type="protein sequence ID" value="VEL29021.1"/>
    <property type="molecule type" value="Genomic_DNA"/>
</dbReference>
<feature type="non-terminal residue" evidence="2">
    <location>
        <position position="241"/>
    </location>
</feature>
<gene>
    <name evidence="2" type="ORF">PXEA_LOCUS22461</name>
</gene>
<organism evidence="2 3">
    <name type="scientific">Protopolystoma xenopodis</name>
    <dbReference type="NCBI Taxonomy" id="117903"/>
    <lineage>
        <taxon>Eukaryota</taxon>
        <taxon>Metazoa</taxon>
        <taxon>Spiralia</taxon>
        <taxon>Lophotrochozoa</taxon>
        <taxon>Platyhelminthes</taxon>
        <taxon>Monogenea</taxon>
        <taxon>Polyopisthocotylea</taxon>
        <taxon>Polystomatidea</taxon>
        <taxon>Polystomatidae</taxon>
        <taxon>Protopolystoma</taxon>
    </lineage>
</organism>
<name>A0A448X607_9PLAT</name>
<evidence type="ECO:0000313" key="3">
    <source>
        <dbReference type="Proteomes" id="UP000784294"/>
    </source>
</evidence>
<evidence type="ECO:0008006" key="4">
    <source>
        <dbReference type="Google" id="ProtNLM"/>
    </source>
</evidence>
<protein>
    <recommendedName>
        <fullName evidence="4">EF-hand domain-containing protein</fullName>
    </recommendedName>
</protein>
<dbReference type="PANTHER" id="PTHR46726:SF1">
    <property type="entry name" value="TWO-PORE CALCIUM CHANNEL 3"/>
    <property type="match status" value="1"/>
</dbReference>
<comment type="caution">
    <text evidence="2">The sequence shown here is derived from an EMBL/GenBank/DDBJ whole genome shotgun (WGS) entry which is preliminary data.</text>
</comment>
<keyword evidence="1" id="KW-0472">Membrane</keyword>